<dbReference type="Proteomes" id="UP000767327">
    <property type="component" value="Unassembled WGS sequence"/>
</dbReference>
<reference evidence="1" key="2">
    <citation type="submission" date="2020-01" db="EMBL/GenBank/DDBJ databases">
        <authorList>
            <person name="Campanaro S."/>
        </authorList>
    </citation>
    <scope>NUCLEOTIDE SEQUENCE</scope>
    <source>
        <strain evidence="1">AS01afH2WH_6</strain>
    </source>
</reference>
<protein>
    <submittedName>
        <fullName evidence="1">Pyrophosphorylase</fullName>
    </submittedName>
</protein>
<dbReference type="Gene3D" id="1.10.287.1060">
    <property type="entry name" value="ESAT-6-like"/>
    <property type="match status" value="1"/>
</dbReference>
<gene>
    <name evidence="1" type="ORF">GXW98_06000</name>
</gene>
<dbReference type="OrthoDB" id="3267746at2"/>
<accession>A0A971CZZ0</accession>
<evidence type="ECO:0000313" key="1">
    <source>
        <dbReference type="EMBL" id="NLT79816.1"/>
    </source>
</evidence>
<dbReference type="EMBL" id="JAAXZR010000021">
    <property type="protein sequence ID" value="NLT79816.1"/>
    <property type="molecule type" value="Genomic_DNA"/>
</dbReference>
<comment type="caution">
    <text evidence="1">The sequence shown here is derived from an EMBL/GenBank/DDBJ whole genome shotgun (WGS) entry which is preliminary data.</text>
</comment>
<dbReference type="AlphaFoldDB" id="A0A971CZZ0"/>
<organism evidence="1 2">
    <name type="scientific">Bifidobacterium crudilactis</name>
    <dbReference type="NCBI Taxonomy" id="327277"/>
    <lineage>
        <taxon>Bacteria</taxon>
        <taxon>Bacillati</taxon>
        <taxon>Actinomycetota</taxon>
        <taxon>Actinomycetes</taxon>
        <taxon>Bifidobacteriales</taxon>
        <taxon>Bifidobacteriaceae</taxon>
        <taxon>Bifidobacterium</taxon>
    </lineage>
</organism>
<evidence type="ECO:0000313" key="2">
    <source>
        <dbReference type="Proteomes" id="UP000767327"/>
    </source>
</evidence>
<dbReference type="GeneID" id="78115503"/>
<sequence length="94" mass="10245">MSSRVLSTEEAQQAIAALESLITGGFMDQISQMNTQGQTLSEPNVWDGPLAEQFRGDTWPAVHASLIKAQQELEDLRGQLQQISQNIFSAGGQN</sequence>
<name>A0A971CZZ0_9BIFI</name>
<dbReference type="RefSeq" id="WP_034252879.1">
    <property type="nucleotide sequence ID" value="NZ_CP181270.1"/>
</dbReference>
<reference evidence="1" key="1">
    <citation type="journal article" date="2020" name="Biotechnol. Biofuels">
        <title>New insights from the biogas microbiome by comprehensive genome-resolved metagenomics of nearly 1600 species originating from multiple anaerobic digesters.</title>
        <authorList>
            <person name="Campanaro S."/>
            <person name="Treu L."/>
            <person name="Rodriguez-R L.M."/>
            <person name="Kovalovszki A."/>
            <person name="Ziels R.M."/>
            <person name="Maus I."/>
            <person name="Zhu X."/>
            <person name="Kougias P.G."/>
            <person name="Basile A."/>
            <person name="Luo G."/>
            <person name="Schluter A."/>
            <person name="Konstantinidis K.T."/>
            <person name="Angelidaki I."/>
        </authorList>
    </citation>
    <scope>NUCLEOTIDE SEQUENCE</scope>
    <source>
        <strain evidence="1">AS01afH2WH_6</strain>
    </source>
</reference>
<proteinExistence type="predicted"/>